<comment type="subunit">
    <text evidence="4">The basal body constitutes a major portion of the flagellar organelle and consists of five rings (E,L,P,S, and M) mounted on a central rod. The rod consists of about 26 subunits of FlgG in the distal portion, and FlgB, FlgC and FlgF are thought to build up the proximal portion of the rod with about 6 subunits each.</text>
</comment>
<keyword evidence="8" id="KW-0282">Flagellum</keyword>
<evidence type="ECO:0000313" key="9">
    <source>
        <dbReference type="Proteomes" id="UP000243507"/>
    </source>
</evidence>
<dbReference type="EMBL" id="NTJD01000005">
    <property type="protein sequence ID" value="PCD76563.1"/>
    <property type="molecule type" value="Genomic_DNA"/>
</dbReference>
<dbReference type="InterPro" id="IPR020013">
    <property type="entry name" value="Flagellar_FlgE/F/G"/>
</dbReference>
<keyword evidence="3 4" id="KW-0975">Bacterial flagellum</keyword>
<dbReference type="Pfam" id="PF06429">
    <property type="entry name" value="Flg_bbr_C"/>
    <property type="match status" value="1"/>
</dbReference>
<dbReference type="PROSITE" id="PS00588">
    <property type="entry name" value="FLAGELLA_BB_ROD"/>
    <property type="match status" value="1"/>
</dbReference>
<dbReference type="InterPro" id="IPR037925">
    <property type="entry name" value="FlgE/F/G-like"/>
</dbReference>
<dbReference type="InterPro" id="IPR010930">
    <property type="entry name" value="Flg_bb/hook_C_dom"/>
</dbReference>
<gene>
    <name evidence="8" type="primary">flgF</name>
    <name evidence="8" type="ORF">CLN94_08165</name>
</gene>
<proteinExistence type="inferred from homology"/>
<evidence type="ECO:0000256" key="3">
    <source>
        <dbReference type="ARBA" id="ARBA00023143"/>
    </source>
</evidence>
<evidence type="ECO:0000313" key="8">
    <source>
        <dbReference type="EMBL" id="PCD76563.1"/>
    </source>
</evidence>
<dbReference type="InterPro" id="IPR012836">
    <property type="entry name" value="FlgF"/>
</dbReference>
<dbReference type="RefSeq" id="WP_096433041.1">
    <property type="nucleotide sequence ID" value="NZ_NTJD01000005.1"/>
</dbReference>
<evidence type="ECO:0000256" key="1">
    <source>
        <dbReference type="ARBA" id="ARBA00004117"/>
    </source>
</evidence>
<dbReference type="GO" id="GO:0030694">
    <property type="term" value="C:bacterial-type flagellum basal body, rod"/>
    <property type="evidence" value="ECO:0007669"/>
    <property type="project" value="UniProtKB-UniRule"/>
</dbReference>
<keyword evidence="9" id="KW-1185">Reference proteome</keyword>
<dbReference type="NCBIfam" id="TIGR02490">
    <property type="entry name" value="flgF"/>
    <property type="match status" value="1"/>
</dbReference>
<sequence>MDNAIYSTLSRQSGLMQEMRAVANNIANISTAGFRREGVVFSEYVASLDGAEPSLSMAFAHGREVDLQQGALAQTGGTLDFAIEGEGFFKIETPSGEQLTRAGNFSLSAQGELLTADGLRVLDMGGSPILVPPGAGPMSLAADGTLSTDGQPLAQIGVFLPADPQDLHHTGGTRFETRGGTIEAEGHVLLQGFVEESNVNPVSEIARMIEVQRAYEMGQTFLEREDQRVRNVISTLSR</sequence>
<dbReference type="Pfam" id="PF00460">
    <property type="entry name" value="Flg_bb_rod"/>
    <property type="match status" value="1"/>
</dbReference>
<dbReference type="Proteomes" id="UP000243507">
    <property type="component" value="Unassembled WGS sequence"/>
</dbReference>
<protein>
    <recommendedName>
        <fullName evidence="4">Flagellar basal-body rod protein FlgF</fullName>
    </recommendedName>
</protein>
<keyword evidence="8" id="KW-0969">Cilium</keyword>
<dbReference type="PANTHER" id="PTHR30435">
    <property type="entry name" value="FLAGELLAR PROTEIN"/>
    <property type="match status" value="1"/>
</dbReference>
<dbReference type="GO" id="GO:0071978">
    <property type="term" value="P:bacterial-type flagellum-dependent swarming motility"/>
    <property type="evidence" value="ECO:0007669"/>
    <property type="project" value="TreeGrafter"/>
</dbReference>
<organism evidence="8 9">
    <name type="scientific">Pseudothioclava arenosa</name>
    <dbReference type="NCBI Taxonomy" id="1795308"/>
    <lineage>
        <taxon>Bacteria</taxon>
        <taxon>Pseudomonadati</taxon>
        <taxon>Pseudomonadota</taxon>
        <taxon>Alphaproteobacteria</taxon>
        <taxon>Rhodobacterales</taxon>
        <taxon>Paracoccaceae</taxon>
        <taxon>Pseudothioclava</taxon>
    </lineage>
</organism>
<dbReference type="NCBIfam" id="NF009332">
    <property type="entry name" value="PRK12690.1"/>
    <property type="match status" value="1"/>
</dbReference>
<keyword evidence="8" id="KW-0966">Cell projection</keyword>
<evidence type="ECO:0000256" key="2">
    <source>
        <dbReference type="ARBA" id="ARBA00009677"/>
    </source>
</evidence>
<reference evidence="8 9" key="1">
    <citation type="submission" date="2017-09" db="EMBL/GenBank/DDBJ databases">
        <title>A multilocus sequence analysis scheme for characterization of bacteria in the genus Thioclava.</title>
        <authorList>
            <person name="Liu Y."/>
            <person name="Shao Z."/>
        </authorList>
    </citation>
    <scope>NUCLEOTIDE SEQUENCE [LARGE SCALE GENOMIC DNA]</scope>
    <source>
        <strain evidence="8 9">CAU 1312</strain>
    </source>
</reference>
<dbReference type="InterPro" id="IPR019776">
    <property type="entry name" value="Flagellar_basal_body_rod_CS"/>
</dbReference>
<dbReference type="NCBIfam" id="TIGR03506">
    <property type="entry name" value="FlgEFG_subfam"/>
    <property type="match status" value="1"/>
</dbReference>
<evidence type="ECO:0000259" key="6">
    <source>
        <dbReference type="Pfam" id="PF06429"/>
    </source>
</evidence>
<comment type="caution">
    <text evidence="8">The sequence shown here is derived from an EMBL/GenBank/DDBJ whole genome shotgun (WGS) entry which is preliminary data.</text>
</comment>
<dbReference type="InterPro" id="IPR001444">
    <property type="entry name" value="Flag_bb_rod_N"/>
</dbReference>
<evidence type="ECO:0000256" key="4">
    <source>
        <dbReference type="RuleBase" id="RU362116"/>
    </source>
</evidence>
<feature type="domain" description="Flagellar basal body rod protein N-terminal" evidence="5">
    <location>
        <begin position="6"/>
        <end position="35"/>
    </location>
</feature>
<feature type="domain" description="Flagellar basal-body/hook protein C-terminal" evidence="6">
    <location>
        <begin position="191"/>
        <end position="232"/>
    </location>
</feature>
<dbReference type="SUPFAM" id="SSF117143">
    <property type="entry name" value="Flagellar hook protein flgE"/>
    <property type="match status" value="1"/>
</dbReference>
<dbReference type="Pfam" id="PF22692">
    <property type="entry name" value="LlgE_F_G_D1"/>
    <property type="match status" value="1"/>
</dbReference>
<name>A0A2A4CKL4_9RHOB</name>
<evidence type="ECO:0000259" key="7">
    <source>
        <dbReference type="Pfam" id="PF22692"/>
    </source>
</evidence>
<dbReference type="AlphaFoldDB" id="A0A2A4CKL4"/>
<comment type="similarity">
    <text evidence="2 4">Belongs to the flagella basal body rod proteins family.</text>
</comment>
<comment type="subcellular location">
    <subcellularLocation>
        <location evidence="1 4">Bacterial flagellum basal body</location>
    </subcellularLocation>
</comment>
<feature type="domain" description="Flagellar hook protein FlgE/F/G-like D1" evidence="7">
    <location>
        <begin position="82"/>
        <end position="147"/>
    </location>
</feature>
<dbReference type="PANTHER" id="PTHR30435:SF19">
    <property type="entry name" value="FLAGELLAR BASAL-BODY ROD PROTEIN FLGG"/>
    <property type="match status" value="1"/>
</dbReference>
<dbReference type="OrthoDB" id="9804559at2"/>
<dbReference type="InterPro" id="IPR053967">
    <property type="entry name" value="LlgE_F_G-like_D1"/>
</dbReference>
<evidence type="ECO:0000259" key="5">
    <source>
        <dbReference type="Pfam" id="PF00460"/>
    </source>
</evidence>
<accession>A0A2A4CKL4</accession>